<evidence type="ECO:0000256" key="1">
    <source>
        <dbReference type="SAM" id="MobiDB-lite"/>
    </source>
</evidence>
<feature type="compositionally biased region" description="Basic and acidic residues" evidence="1">
    <location>
        <begin position="90"/>
        <end position="101"/>
    </location>
</feature>
<protein>
    <submittedName>
        <fullName evidence="2">Uncharacterized protein</fullName>
    </submittedName>
</protein>
<proteinExistence type="predicted"/>
<dbReference type="eggNOG" id="ENOG5033CWH">
    <property type="taxonomic scope" value="Bacteria"/>
</dbReference>
<sequence length="115" mass="13381">MSSEPANPDPRTPSPPFGYSRQCPYGREKQLEIVAEFHAHRIRPARIAYRVGIDIAFIEALIAGEEEPERFPALVAYYRRQRYRDRLRASEAQRGTARYERQQLAARDFEQETGL</sequence>
<dbReference type="AlphaFoldDB" id="A0A095XWP2"/>
<feature type="compositionally biased region" description="Pro residues" evidence="1">
    <location>
        <begin position="7"/>
        <end position="16"/>
    </location>
</feature>
<dbReference type="Proteomes" id="UP000029640">
    <property type="component" value="Unassembled WGS sequence"/>
</dbReference>
<dbReference type="OrthoDB" id="5740721at2"/>
<dbReference type="EMBL" id="AUVB01000038">
    <property type="protein sequence ID" value="KGE04076.1"/>
    <property type="molecule type" value="Genomic_DNA"/>
</dbReference>
<evidence type="ECO:0000313" key="3">
    <source>
        <dbReference type="Proteomes" id="UP000029640"/>
    </source>
</evidence>
<accession>A0A095XWP2</accession>
<feature type="region of interest" description="Disordered" evidence="1">
    <location>
        <begin position="1"/>
        <end position="22"/>
    </location>
</feature>
<dbReference type="RefSeq" id="WP_035515558.1">
    <property type="nucleotide sequence ID" value="NZ_KN234756.1"/>
</dbReference>
<name>A0A095XWP2_9GAMM</name>
<gene>
    <name evidence="2" type="ORF">HRUBRA_01300</name>
</gene>
<reference evidence="2 3" key="1">
    <citation type="journal article" date="2014" name="Genome Announc.">
        <title>Genome Sequence of Gammaproteobacterial Pseudohaliea rubra Type Strain DSM 19751, Isolated from Coastal Seawater of the Mediterranean Sea.</title>
        <authorList>
            <person name="Spring S."/>
            <person name="Fiebig A."/>
            <person name="Riedel T."/>
            <person name="Goker M."/>
            <person name="Klenk H.P."/>
        </authorList>
    </citation>
    <scope>NUCLEOTIDE SEQUENCE [LARGE SCALE GENOMIC DNA]</scope>
    <source>
        <strain evidence="2 3">DSM 19751</strain>
    </source>
</reference>
<evidence type="ECO:0000313" key="2">
    <source>
        <dbReference type="EMBL" id="KGE04076.1"/>
    </source>
</evidence>
<comment type="caution">
    <text evidence="2">The sequence shown here is derived from an EMBL/GenBank/DDBJ whole genome shotgun (WGS) entry which is preliminary data.</text>
</comment>
<feature type="region of interest" description="Disordered" evidence="1">
    <location>
        <begin position="90"/>
        <end position="115"/>
    </location>
</feature>
<dbReference type="HOGENOM" id="CLU_2105568_0_0_6"/>
<organism evidence="2 3">
    <name type="scientific">Pseudohaliea rubra DSM 19751</name>
    <dbReference type="NCBI Taxonomy" id="1265313"/>
    <lineage>
        <taxon>Bacteria</taxon>
        <taxon>Pseudomonadati</taxon>
        <taxon>Pseudomonadota</taxon>
        <taxon>Gammaproteobacteria</taxon>
        <taxon>Cellvibrionales</taxon>
        <taxon>Halieaceae</taxon>
        <taxon>Pseudohaliea</taxon>
    </lineage>
</organism>
<keyword evidence="3" id="KW-1185">Reference proteome</keyword>
<dbReference type="STRING" id="1265313.HRUBRA_01300"/>